<dbReference type="PROSITE" id="PS51186">
    <property type="entry name" value="GNAT"/>
    <property type="match status" value="1"/>
</dbReference>
<dbReference type="Pfam" id="PF13302">
    <property type="entry name" value="Acetyltransf_3"/>
    <property type="match status" value="1"/>
</dbReference>
<dbReference type="SUPFAM" id="SSF81301">
    <property type="entry name" value="Nucleotidyltransferase"/>
    <property type="match status" value="1"/>
</dbReference>
<dbReference type="InterPro" id="IPR002934">
    <property type="entry name" value="Polymerase_NTP_transf_dom"/>
</dbReference>
<evidence type="ECO:0000313" key="6">
    <source>
        <dbReference type="Proteomes" id="UP000886740"/>
    </source>
</evidence>
<evidence type="ECO:0000259" key="4">
    <source>
        <dbReference type="PROSITE" id="PS51186"/>
    </source>
</evidence>
<dbReference type="InterPro" id="IPR016181">
    <property type="entry name" value="Acyl_CoA_acyltransferase"/>
</dbReference>
<gene>
    <name evidence="5" type="ORF">H9977_02130</name>
</gene>
<evidence type="ECO:0000256" key="1">
    <source>
        <dbReference type="ARBA" id="ARBA00022679"/>
    </source>
</evidence>
<evidence type="ECO:0000256" key="3">
    <source>
        <dbReference type="ARBA" id="ARBA00038502"/>
    </source>
</evidence>
<dbReference type="EMBL" id="DXEL01000020">
    <property type="protein sequence ID" value="HIX73839.1"/>
    <property type="molecule type" value="Genomic_DNA"/>
</dbReference>
<dbReference type="InterPro" id="IPR000182">
    <property type="entry name" value="GNAT_dom"/>
</dbReference>
<dbReference type="GO" id="GO:0016747">
    <property type="term" value="F:acyltransferase activity, transferring groups other than amino-acyl groups"/>
    <property type="evidence" value="ECO:0007669"/>
    <property type="project" value="InterPro"/>
</dbReference>
<dbReference type="PANTHER" id="PTHR43792:SF8">
    <property type="entry name" value="[RIBOSOMAL PROTEIN US5]-ALANINE N-ACETYLTRANSFERASE"/>
    <property type="match status" value="1"/>
</dbReference>
<protein>
    <submittedName>
        <fullName evidence="5">GNAT family N-acetyltransferase</fullName>
        <ecNumber evidence="5">2.3.1.-</ecNumber>
    </submittedName>
</protein>
<reference evidence="5" key="2">
    <citation type="submission" date="2021-04" db="EMBL/GenBank/DDBJ databases">
        <authorList>
            <person name="Gilroy R."/>
        </authorList>
    </citation>
    <scope>NUCLEOTIDE SEQUENCE</scope>
    <source>
        <strain evidence="5">ChiGjej6B6-14162</strain>
    </source>
</reference>
<dbReference type="PANTHER" id="PTHR43792">
    <property type="entry name" value="GNAT FAMILY, PUTATIVE (AFU_ORTHOLOGUE AFUA_3G00765)-RELATED-RELATED"/>
    <property type="match status" value="1"/>
</dbReference>
<dbReference type="InterPro" id="IPR051531">
    <property type="entry name" value="N-acetyltransferase"/>
</dbReference>
<accession>A0A9D1X6K4</accession>
<feature type="domain" description="N-acetyltransferase" evidence="4">
    <location>
        <begin position="11"/>
        <end position="177"/>
    </location>
</feature>
<sequence length="406" mass="46501">MVMNLMETERIFLRPWREEDAAALFKYASDPAIGPIAGWPPHTSVENSREVIRDILSAPETYAVVLKETNELVGSVGIMLDDGIHSAEMEEGDAEIGYWIGVPYWGKGLIPEAVNRLLARCFEEMGIRRVWCGYYDGNRKSRRVMDKCGFTFHHTEEGKISPLGDIRTEHFMRITMEEWQERRKKREEVFDIQVWLEQFREKLTVLFGDRLMFLGLQGSYGRGEQTAASDIDVVVILDKVGFEDLSAYRGLLDTMEHRELICGFVAGWGELEHWEKSDLAQLLYDTHPIVGSLERVWALLSDEDIRRAVLIGACGLYHACSHNFLHARDGATLVALYKTARFTMRMRHLMRSGNYIASMGELARNVPEKDRRLLEIAGSITGEEDEETFDHYSRLLLEWTSEVIGA</sequence>
<dbReference type="CDD" id="cd05403">
    <property type="entry name" value="NT_KNTase_like"/>
    <property type="match status" value="1"/>
</dbReference>
<comment type="caution">
    <text evidence="5">The sequence shown here is derived from an EMBL/GenBank/DDBJ whole genome shotgun (WGS) entry which is preliminary data.</text>
</comment>
<dbReference type="EC" id="2.3.1.-" evidence="5"/>
<dbReference type="Proteomes" id="UP000886740">
    <property type="component" value="Unassembled WGS sequence"/>
</dbReference>
<evidence type="ECO:0000313" key="5">
    <source>
        <dbReference type="EMBL" id="HIX73839.1"/>
    </source>
</evidence>
<dbReference type="Gene3D" id="3.30.460.10">
    <property type="entry name" value="Beta Polymerase, domain 2"/>
    <property type="match status" value="1"/>
</dbReference>
<dbReference type="Gene3D" id="3.40.630.30">
    <property type="match status" value="1"/>
</dbReference>
<keyword evidence="1 5" id="KW-0808">Transferase</keyword>
<organism evidence="5 6">
    <name type="scientific">Candidatus Parabacteroides intestinipullorum</name>
    <dbReference type="NCBI Taxonomy" id="2838723"/>
    <lineage>
        <taxon>Bacteria</taxon>
        <taxon>Pseudomonadati</taxon>
        <taxon>Bacteroidota</taxon>
        <taxon>Bacteroidia</taxon>
        <taxon>Bacteroidales</taxon>
        <taxon>Tannerellaceae</taxon>
        <taxon>Parabacteroides</taxon>
    </lineage>
</organism>
<reference evidence="5" key="1">
    <citation type="journal article" date="2021" name="PeerJ">
        <title>Extensive microbial diversity within the chicken gut microbiome revealed by metagenomics and culture.</title>
        <authorList>
            <person name="Gilroy R."/>
            <person name="Ravi A."/>
            <person name="Getino M."/>
            <person name="Pursley I."/>
            <person name="Horton D.L."/>
            <person name="Alikhan N.F."/>
            <person name="Baker D."/>
            <person name="Gharbi K."/>
            <person name="Hall N."/>
            <person name="Watson M."/>
            <person name="Adriaenssens E.M."/>
            <person name="Foster-Nyarko E."/>
            <person name="Jarju S."/>
            <person name="Secka A."/>
            <person name="Antonio M."/>
            <person name="Oren A."/>
            <person name="Chaudhuri R.R."/>
            <person name="La Ragione R."/>
            <person name="Hildebrand F."/>
            <person name="Pallen M.J."/>
        </authorList>
    </citation>
    <scope>NUCLEOTIDE SEQUENCE</scope>
    <source>
        <strain evidence="5">ChiGjej6B6-14162</strain>
    </source>
</reference>
<evidence type="ECO:0000256" key="2">
    <source>
        <dbReference type="ARBA" id="ARBA00023315"/>
    </source>
</evidence>
<dbReference type="Pfam" id="PF01909">
    <property type="entry name" value="NTP_transf_2"/>
    <property type="match status" value="1"/>
</dbReference>
<dbReference type="GO" id="GO:0016779">
    <property type="term" value="F:nucleotidyltransferase activity"/>
    <property type="evidence" value="ECO:0007669"/>
    <property type="project" value="InterPro"/>
</dbReference>
<comment type="similarity">
    <text evidence="3">Belongs to the acetyltransferase family. RimJ subfamily.</text>
</comment>
<dbReference type="AlphaFoldDB" id="A0A9D1X6K4"/>
<proteinExistence type="inferred from homology"/>
<keyword evidence="2 5" id="KW-0012">Acyltransferase</keyword>
<dbReference type="SUPFAM" id="SSF55729">
    <property type="entry name" value="Acyl-CoA N-acyltransferases (Nat)"/>
    <property type="match status" value="1"/>
</dbReference>
<name>A0A9D1X6K4_9BACT</name>
<dbReference type="InterPro" id="IPR043519">
    <property type="entry name" value="NT_sf"/>
</dbReference>